<reference evidence="1" key="1">
    <citation type="journal article" date="2023" name="GigaByte">
        <title>Genome assembly of the bearded iris, Iris pallida Lam.</title>
        <authorList>
            <person name="Bruccoleri R.E."/>
            <person name="Oakeley E.J."/>
            <person name="Faust A.M.E."/>
            <person name="Altorfer M."/>
            <person name="Dessus-Babus S."/>
            <person name="Burckhardt D."/>
            <person name="Oertli M."/>
            <person name="Naumann U."/>
            <person name="Petersen F."/>
            <person name="Wong J."/>
        </authorList>
    </citation>
    <scope>NUCLEOTIDE SEQUENCE</scope>
    <source>
        <strain evidence="1">GSM-AAB239-AS_SAM_17_03QT</strain>
    </source>
</reference>
<evidence type="ECO:0000313" key="2">
    <source>
        <dbReference type="Proteomes" id="UP001140949"/>
    </source>
</evidence>
<keyword evidence="2" id="KW-1185">Reference proteome</keyword>
<dbReference type="AlphaFoldDB" id="A0AAX6H8K3"/>
<accession>A0AAX6H8K3</accession>
<organism evidence="1 2">
    <name type="scientific">Iris pallida</name>
    <name type="common">Sweet iris</name>
    <dbReference type="NCBI Taxonomy" id="29817"/>
    <lineage>
        <taxon>Eukaryota</taxon>
        <taxon>Viridiplantae</taxon>
        <taxon>Streptophyta</taxon>
        <taxon>Embryophyta</taxon>
        <taxon>Tracheophyta</taxon>
        <taxon>Spermatophyta</taxon>
        <taxon>Magnoliopsida</taxon>
        <taxon>Liliopsida</taxon>
        <taxon>Asparagales</taxon>
        <taxon>Iridaceae</taxon>
        <taxon>Iridoideae</taxon>
        <taxon>Irideae</taxon>
        <taxon>Iris</taxon>
    </lineage>
</organism>
<comment type="caution">
    <text evidence="1">The sequence shown here is derived from an EMBL/GenBank/DDBJ whole genome shotgun (WGS) entry which is preliminary data.</text>
</comment>
<protein>
    <submittedName>
        <fullName evidence="1">Uncharacterized protein</fullName>
    </submittedName>
</protein>
<name>A0AAX6H8K3_IRIPA</name>
<dbReference type="EMBL" id="JANAVB010011527">
    <property type="protein sequence ID" value="KAJ6837054.1"/>
    <property type="molecule type" value="Genomic_DNA"/>
</dbReference>
<proteinExistence type="predicted"/>
<sequence>MMASKEEGCIEGSVSSAISSTTYKIPSSSSTFVMPNV</sequence>
<dbReference type="Proteomes" id="UP001140949">
    <property type="component" value="Unassembled WGS sequence"/>
</dbReference>
<evidence type="ECO:0000313" key="1">
    <source>
        <dbReference type="EMBL" id="KAJ6837054.1"/>
    </source>
</evidence>
<reference evidence="1" key="2">
    <citation type="submission" date="2023-04" db="EMBL/GenBank/DDBJ databases">
        <authorList>
            <person name="Bruccoleri R.E."/>
            <person name="Oakeley E.J."/>
            <person name="Faust A.-M."/>
            <person name="Dessus-Babus S."/>
            <person name="Altorfer M."/>
            <person name="Burckhardt D."/>
            <person name="Oertli M."/>
            <person name="Naumann U."/>
            <person name="Petersen F."/>
            <person name="Wong J."/>
        </authorList>
    </citation>
    <scope>NUCLEOTIDE SEQUENCE</scope>
    <source>
        <strain evidence="1">GSM-AAB239-AS_SAM_17_03QT</strain>
        <tissue evidence="1">Leaf</tissue>
    </source>
</reference>
<gene>
    <name evidence="1" type="ORF">M6B38_323770</name>
</gene>